<dbReference type="AlphaFoldDB" id="A0A564Z4K2"/>
<organism evidence="4 5">
    <name type="scientific">Hymenolepis diminuta</name>
    <name type="common">Rat tapeworm</name>
    <dbReference type="NCBI Taxonomy" id="6216"/>
    <lineage>
        <taxon>Eukaryota</taxon>
        <taxon>Metazoa</taxon>
        <taxon>Spiralia</taxon>
        <taxon>Lophotrochozoa</taxon>
        <taxon>Platyhelminthes</taxon>
        <taxon>Cestoda</taxon>
        <taxon>Eucestoda</taxon>
        <taxon>Cyclophyllidea</taxon>
        <taxon>Hymenolepididae</taxon>
        <taxon>Hymenolepis</taxon>
    </lineage>
</organism>
<evidence type="ECO:0000313" key="4">
    <source>
        <dbReference type="EMBL" id="VUZ54425.1"/>
    </source>
</evidence>
<sequence length="55" mass="6282">NGNVVKEKTRRRWFSPPRFKKDDFSLKDELRAGCSRKPSSGQLQVGIDENPTCTT</sequence>
<reference evidence="4 5" key="1">
    <citation type="submission" date="2019-07" db="EMBL/GenBank/DDBJ databases">
        <authorList>
            <person name="Jastrzebski P J."/>
            <person name="Paukszto L."/>
            <person name="Jastrzebski P J."/>
        </authorList>
    </citation>
    <scope>NUCLEOTIDE SEQUENCE [LARGE SCALE GENOMIC DNA]</scope>
    <source>
        <strain evidence="4 5">WMS-il1</strain>
    </source>
</reference>
<evidence type="ECO:0000313" key="5">
    <source>
        <dbReference type="Proteomes" id="UP000321570"/>
    </source>
</evidence>
<dbReference type="EMBL" id="CABIJS010000011">
    <property type="protein sequence ID" value="VUZ39089.1"/>
    <property type="molecule type" value="Genomic_DNA"/>
</dbReference>
<feature type="region of interest" description="Disordered" evidence="1">
    <location>
        <begin position="35"/>
        <end position="55"/>
    </location>
</feature>
<dbReference type="EMBL" id="CABIJS010000011">
    <property type="protein sequence ID" value="VUZ39091.1"/>
    <property type="molecule type" value="Genomic_DNA"/>
</dbReference>
<keyword evidence="5" id="KW-1185">Reference proteome</keyword>
<gene>
    <name evidence="4" type="ORF">WMSIL1_LOCUS12499</name>
    <name evidence="3" type="ORF">WMSIL1_LOCUS387</name>
    <name evidence="2" type="ORF">WMSIL1_LOCUS406</name>
</gene>
<evidence type="ECO:0000256" key="1">
    <source>
        <dbReference type="SAM" id="MobiDB-lite"/>
    </source>
</evidence>
<protein>
    <submittedName>
        <fullName evidence="4">Uncharacterized protein</fullName>
    </submittedName>
</protein>
<feature type="non-terminal residue" evidence="4">
    <location>
        <position position="1"/>
    </location>
</feature>
<dbReference type="Proteomes" id="UP000321570">
    <property type="component" value="Unassembled WGS sequence"/>
</dbReference>
<proteinExistence type="predicted"/>
<evidence type="ECO:0000313" key="3">
    <source>
        <dbReference type="EMBL" id="VUZ39091.1"/>
    </source>
</evidence>
<name>A0A564Z4K2_HYMDI</name>
<evidence type="ECO:0000313" key="2">
    <source>
        <dbReference type="EMBL" id="VUZ39089.1"/>
    </source>
</evidence>
<dbReference type="EMBL" id="CABIJS010000645">
    <property type="protein sequence ID" value="VUZ54425.1"/>
    <property type="molecule type" value="Genomic_DNA"/>
</dbReference>
<accession>A0A564Z4K2</accession>